<dbReference type="PRINTS" id="PR00502">
    <property type="entry name" value="NUDIXFAMILY"/>
</dbReference>
<dbReference type="Gene3D" id="3.90.79.10">
    <property type="entry name" value="Nucleoside Triphosphate Pyrophosphohydrolase"/>
    <property type="match status" value="1"/>
</dbReference>
<dbReference type="InterPro" id="IPR020476">
    <property type="entry name" value="Nudix_hydrolase"/>
</dbReference>
<dbReference type="PANTHER" id="PTHR43046">
    <property type="entry name" value="GDP-MANNOSE MANNOSYL HYDROLASE"/>
    <property type="match status" value="1"/>
</dbReference>
<evidence type="ECO:0000313" key="6">
    <source>
        <dbReference type="Proteomes" id="UP000529417"/>
    </source>
</evidence>
<dbReference type="InterPro" id="IPR000086">
    <property type="entry name" value="NUDIX_hydrolase_dom"/>
</dbReference>
<comment type="cofactor">
    <cofactor evidence="1">
        <name>Mg(2+)</name>
        <dbReference type="ChEBI" id="CHEBI:18420"/>
    </cofactor>
</comment>
<dbReference type="EMBL" id="JACBXS010000011">
    <property type="protein sequence ID" value="NYS24745.1"/>
    <property type="molecule type" value="Genomic_DNA"/>
</dbReference>
<evidence type="ECO:0000313" key="5">
    <source>
        <dbReference type="EMBL" id="NYS24745.1"/>
    </source>
</evidence>
<dbReference type="InterPro" id="IPR020084">
    <property type="entry name" value="NUDIX_hydrolase_CS"/>
</dbReference>
<dbReference type="PROSITE" id="PS51462">
    <property type="entry name" value="NUDIX"/>
    <property type="match status" value="1"/>
</dbReference>
<comment type="caution">
    <text evidence="5">The sequence shown here is derived from an EMBL/GenBank/DDBJ whole genome shotgun (WGS) entry which is preliminary data.</text>
</comment>
<dbReference type="RefSeq" id="WP_179905451.1">
    <property type="nucleotide sequence ID" value="NZ_JACBXS010000011.1"/>
</dbReference>
<organism evidence="5 6">
    <name type="scientific">Rhabdonatronobacter sediminivivens</name>
    <dbReference type="NCBI Taxonomy" id="2743469"/>
    <lineage>
        <taxon>Bacteria</taxon>
        <taxon>Pseudomonadati</taxon>
        <taxon>Pseudomonadota</taxon>
        <taxon>Alphaproteobacteria</taxon>
        <taxon>Rhodobacterales</taxon>
        <taxon>Paracoccaceae</taxon>
        <taxon>Rhabdonatronobacter</taxon>
    </lineage>
</organism>
<dbReference type="Pfam" id="PF00293">
    <property type="entry name" value="NUDIX"/>
    <property type="match status" value="1"/>
</dbReference>
<reference evidence="5 6" key="1">
    <citation type="journal article" date="2000" name="Arch. Microbiol.">
        <title>Rhodobaca bogoriensis gen. nov. and sp. nov., an alkaliphilic purple nonsulfur bacterium from African Rift Valley soda lakes.</title>
        <authorList>
            <person name="Milford A.D."/>
            <person name="Achenbach L.A."/>
            <person name="Jung D.O."/>
            <person name="Madigan M.T."/>
        </authorList>
    </citation>
    <scope>NUCLEOTIDE SEQUENCE [LARGE SCALE GENOMIC DNA]</scope>
    <source>
        <strain evidence="5 6">2376</strain>
    </source>
</reference>
<protein>
    <submittedName>
        <fullName evidence="5">NUDIX hydrolase</fullName>
    </submittedName>
</protein>
<dbReference type="CDD" id="cd04684">
    <property type="entry name" value="NUDIX_Hydrolase"/>
    <property type="match status" value="1"/>
</dbReference>
<dbReference type="PANTHER" id="PTHR43046:SF14">
    <property type="entry name" value="MUTT_NUDIX FAMILY PROTEIN"/>
    <property type="match status" value="1"/>
</dbReference>
<gene>
    <name evidence="5" type="ORF">HUK65_07040</name>
</gene>
<keyword evidence="6" id="KW-1185">Reference proteome</keyword>
<dbReference type="AlphaFoldDB" id="A0A7Z0HYW8"/>
<evidence type="ECO:0000256" key="3">
    <source>
        <dbReference type="RuleBase" id="RU003476"/>
    </source>
</evidence>
<dbReference type="Proteomes" id="UP000529417">
    <property type="component" value="Unassembled WGS sequence"/>
</dbReference>
<dbReference type="PROSITE" id="PS00893">
    <property type="entry name" value="NUDIX_BOX"/>
    <property type="match status" value="1"/>
</dbReference>
<dbReference type="InterPro" id="IPR015797">
    <property type="entry name" value="NUDIX_hydrolase-like_dom_sf"/>
</dbReference>
<dbReference type="SUPFAM" id="SSF55811">
    <property type="entry name" value="Nudix"/>
    <property type="match status" value="1"/>
</dbReference>
<name>A0A7Z0HYW8_9RHOB</name>
<evidence type="ECO:0000259" key="4">
    <source>
        <dbReference type="PROSITE" id="PS51462"/>
    </source>
</evidence>
<evidence type="ECO:0000256" key="1">
    <source>
        <dbReference type="ARBA" id="ARBA00001946"/>
    </source>
</evidence>
<comment type="similarity">
    <text evidence="3">Belongs to the Nudix hydrolase family.</text>
</comment>
<proteinExistence type="inferred from homology"/>
<keyword evidence="2 3" id="KW-0378">Hydrolase</keyword>
<feature type="domain" description="Nudix hydrolase" evidence="4">
    <location>
        <begin position="16"/>
        <end position="149"/>
    </location>
</feature>
<dbReference type="GO" id="GO:0016787">
    <property type="term" value="F:hydrolase activity"/>
    <property type="evidence" value="ECO:0007669"/>
    <property type="project" value="UniProtKB-KW"/>
</dbReference>
<accession>A0A7Z0HYW8</accession>
<evidence type="ECO:0000256" key="2">
    <source>
        <dbReference type="ARBA" id="ARBA00022801"/>
    </source>
</evidence>
<sequence>MIRRFGPAPDPDRRYTRRPGVYALLQRRDKLLVTRQERPGPGSAREFQLPGGGVDPGESTLAALHREVFEETGWRIAPLRRLGAFRRFTWMPEYALWAEKLCVIYLARPMRRLGPATEPGHVAHWLDLDRAARLLASEGDRYFLARTLNRLR</sequence>